<protein>
    <recommendedName>
        <fullName evidence="1">Integrase core domain-containing protein</fullName>
    </recommendedName>
</protein>
<dbReference type="AlphaFoldDB" id="E9J071"/>
<accession>E9J071</accession>
<dbReference type="EMBL" id="GL767306">
    <property type="protein sequence ID" value="EFZ13784.1"/>
    <property type="molecule type" value="Genomic_DNA"/>
</dbReference>
<dbReference type="Pfam" id="PF24764">
    <property type="entry name" value="rva_4"/>
    <property type="match status" value="1"/>
</dbReference>
<gene>
    <name evidence="2" type="ORF">SINV_14410</name>
</gene>
<reference evidence="2" key="1">
    <citation type="journal article" date="2011" name="Proc. Natl. Acad. Sci. U.S.A.">
        <title>The genome of the fire ant Solenopsis invicta.</title>
        <authorList>
            <person name="Wurm Y."/>
            <person name="Wang J."/>
            <person name="Riba-Grognuz O."/>
            <person name="Corona M."/>
            <person name="Nygaard S."/>
            <person name="Hunt B.G."/>
            <person name="Ingram K.K."/>
            <person name="Falquet L."/>
            <person name="Nipitwattanaphon M."/>
            <person name="Gotzek D."/>
            <person name="Dijkstra M.B."/>
            <person name="Oettler J."/>
            <person name="Comtesse F."/>
            <person name="Shih C.J."/>
            <person name="Wu W.J."/>
            <person name="Yang C.C."/>
            <person name="Thomas J."/>
            <person name="Beaudoing E."/>
            <person name="Pradervand S."/>
            <person name="Flegel V."/>
            <person name="Cook E.D."/>
            <person name="Fabbretti R."/>
            <person name="Stockinger H."/>
            <person name="Long L."/>
            <person name="Farmerie W.G."/>
            <person name="Oakey J."/>
            <person name="Boomsma J.J."/>
            <person name="Pamilo P."/>
            <person name="Yi S.V."/>
            <person name="Heinze J."/>
            <person name="Goodisman M.A."/>
            <person name="Farinelli L."/>
            <person name="Harshman K."/>
            <person name="Hulo N."/>
            <person name="Cerutti L."/>
            <person name="Xenarios I."/>
            <person name="Shoemaker D."/>
            <person name="Keller L."/>
        </authorList>
    </citation>
    <scope>NUCLEOTIDE SEQUENCE [LARGE SCALE GENOMIC DNA]</scope>
</reference>
<dbReference type="PANTHER" id="PTHR46791:SF9">
    <property type="entry name" value="INTEGRASE CATALYTIC DOMAIN-CONTAINING PROTEIN"/>
    <property type="match status" value="1"/>
</dbReference>
<dbReference type="InterPro" id="IPR036397">
    <property type="entry name" value="RNaseH_sf"/>
</dbReference>
<proteinExistence type="predicted"/>
<dbReference type="Gene3D" id="3.30.420.10">
    <property type="entry name" value="Ribonuclease H-like superfamily/Ribonuclease H"/>
    <property type="match status" value="1"/>
</dbReference>
<organism>
    <name type="scientific">Solenopsis invicta</name>
    <name type="common">Red imported fire ant</name>
    <name type="synonym">Solenopsis wagneri</name>
    <dbReference type="NCBI Taxonomy" id="13686"/>
    <lineage>
        <taxon>Eukaryota</taxon>
        <taxon>Metazoa</taxon>
        <taxon>Ecdysozoa</taxon>
        <taxon>Arthropoda</taxon>
        <taxon>Hexapoda</taxon>
        <taxon>Insecta</taxon>
        <taxon>Pterygota</taxon>
        <taxon>Neoptera</taxon>
        <taxon>Endopterygota</taxon>
        <taxon>Hymenoptera</taxon>
        <taxon>Apocrita</taxon>
        <taxon>Aculeata</taxon>
        <taxon>Formicoidea</taxon>
        <taxon>Formicidae</taxon>
        <taxon>Myrmicinae</taxon>
        <taxon>Solenopsis</taxon>
    </lineage>
</organism>
<dbReference type="GO" id="GO:0003676">
    <property type="term" value="F:nucleic acid binding"/>
    <property type="evidence" value="ECO:0007669"/>
    <property type="project" value="InterPro"/>
</dbReference>
<name>E9J071_SOLIN</name>
<dbReference type="InterPro" id="IPR012337">
    <property type="entry name" value="RNaseH-like_sf"/>
</dbReference>
<evidence type="ECO:0000259" key="1">
    <source>
        <dbReference type="Pfam" id="PF24764"/>
    </source>
</evidence>
<dbReference type="PANTHER" id="PTHR46791">
    <property type="entry name" value="EXPRESSED PROTEIN"/>
    <property type="match status" value="1"/>
</dbReference>
<evidence type="ECO:0000313" key="2">
    <source>
        <dbReference type="EMBL" id="EFZ13784.1"/>
    </source>
</evidence>
<feature type="non-terminal residue" evidence="2">
    <location>
        <position position="507"/>
    </location>
</feature>
<feature type="domain" description="Integrase core" evidence="1">
    <location>
        <begin position="184"/>
        <end position="376"/>
    </location>
</feature>
<feature type="non-terminal residue" evidence="2">
    <location>
        <position position="1"/>
    </location>
</feature>
<dbReference type="SUPFAM" id="SSF53098">
    <property type="entry name" value="Ribonuclease H-like"/>
    <property type="match status" value="1"/>
</dbReference>
<dbReference type="HOGENOM" id="CLU_038374_1_2_1"/>
<dbReference type="InterPro" id="IPR058913">
    <property type="entry name" value="Integrase_dom_put"/>
</dbReference>
<sequence>VTTMEERDPVEVHVARTLRRIRQIIADVVRSYEYSKSIEYSSLYMAKRNLRRISTEISVNTYNELLEAIEALFLIRCEGHQQRGYTAVNMANHLGCSKSTIYKKLRELNMPMRARFSQISDDELKITVAQIHQEHPRAGHIMMQSYLKAAGVFVPRHRTRETLNAIDPIGAASRWSQAIRRRSYKVATPNSLWHIDAHLKLSRWGFVIHGCIDGYSRMIIYLECETSIQADPVVNFFVNAVNSYGLPSRVRSDHGYENLLVAVLMNTIRGMHRGSHITGKSVHNQRIERLWVDVFKEVCDSIYTELYSLEDQGLLDIENNTHKFCVQYIYKNVINKKLSSFQSGWNVHGIRTENNKSPRQLWLNGILENYDMTSTAVRDIFDTDNMTLYEKLSDSLQALGVDLSVSVVNSNTSIPFSSFTATLQISEEQKLQLENIISLEEKCNKEKYMLCLINSNTLSNYTLYYNILSRTSTLISLGDLTKTTYLICYYNRNTCLNHCKPIYFLIL</sequence>